<evidence type="ECO:0000313" key="3">
    <source>
        <dbReference type="Proteomes" id="UP001227543"/>
    </source>
</evidence>
<reference evidence="2 3" key="1">
    <citation type="submission" date="2016-10" db="EMBL/GenBank/DDBJ databases">
        <title>The genome sequence of Colletotrichum fioriniae PJ7.</title>
        <authorList>
            <person name="Baroncelli R."/>
        </authorList>
    </citation>
    <scope>NUCLEOTIDE SEQUENCE [LARGE SCALE GENOMIC DNA]</scope>
    <source>
        <strain evidence="2 3">Tom-12</strain>
    </source>
</reference>
<accession>A0ABQ9RR60</accession>
<gene>
    <name evidence="2" type="ORF">CTAM01_01383</name>
</gene>
<protein>
    <submittedName>
        <fullName evidence="2">Uncharacterized protein</fullName>
    </submittedName>
</protein>
<feature type="region of interest" description="Disordered" evidence="1">
    <location>
        <begin position="1"/>
        <end position="23"/>
    </location>
</feature>
<proteinExistence type="predicted"/>
<comment type="caution">
    <text evidence="2">The sequence shown here is derived from an EMBL/GenBank/DDBJ whole genome shotgun (WGS) entry which is preliminary data.</text>
</comment>
<sequence length="83" mass="9601">MGTLGERARKMRSVREARRQRRRKRVERRMRYLFLVLPMACHPCTFHVSSVSMALVLLLAQLGTYLITEMALMRPALPCSLPA</sequence>
<keyword evidence="3" id="KW-1185">Reference proteome</keyword>
<evidence type="ECO:0000256" key="1">
    <source>
        <dbReference type="SAM" id="MobiDB-lite"/>
    </source>
</evidence>
<dbReference type="GeneID" id="85401663"/>
<dbReference type="EMBL" id="MLFU01000003">
    <property type="protein sequence ID" value="KAK1510810.1"/>
    <property type="molecule type" value="Genomic_DNA"/>
</dbReference>
<dbReference type="Proteomes" id="UP001227543">
    <property type="component" value="Unassembled WGS sequence"/>
</dbReference>
<organism evidence="2 3">
    <name type="scientific">Colletotrichum tamarilloi</name>
    <dbReference type="NCBI Taxonomy" id="1209934"/>
    <lineage>
        <taxon>Eukaryota</taxon>
        <taxon>Fungi</taxon>
        <taxon>Dikarya</taxon>
        <taxon>Ascomycota</taxon>
        <taxon>Pezizomycotina</taxon>
        <taxon>Sordariomycetes</taxon>
        <taxon>Hypocreomycetidae</taxon>
        <taxon>Glomerellales</taxon>
        <taxon>Glomerellaceae</taxon>
        <taxon>Colletotrichum</taxon>
        <taxon>Colletotrichum acutatum species complex</taxon>
    </lineage>
</organism>
<evidence type="ECO:0000313" key="2">
    <source>
        <dbReference type="EMBL" id="KAK1510810.1"/>
    </source>
</evidence>
<name>A0ABQ9RR60_9PEZI</name>
<dbReference type="RefSeq" id="XP_060387886.1">
    <property type="nucleotide sequence ID" value="XM_060517425.1"/>
</dbReference>